<evidence type="ECO:0000313" key="2">
    <source>
        <dbReference type="EMBL" id="TQL68406.1"/>
    </source>
</evidence>
<reference evidence="2 3" key="1">
    <citation type="submission" date="2019-06" db="EMBL/GenBank/DDBJ databases">
        <title>Sequencing the genomes of 1000 actinobacteria strains.</title>
        <authorList>
            <person name="Klenk H.-P."/>
        </authorList>
    </citation>
    <scope>NUCLEOTIDE SEQUENCE [LARGE SCALE GENOMIC DNA]</scope>
    <source>
        <strain evidence="2 3">DSM 25218</strain>
    </source>
</reference>
<name>A0A543A7F7_9ACTN</name>
<evidence type="ECO:0000256" key="1">
    <source>
        <dbReference type="SAM" id="Phobius"/>
    </source>
</evidence>
<feature type="transmembrane region" description="Helical" evidence="1">
    <location>
        <begin position="75"/>
        <end position="94"/>
    </location>
</feature>
<protein>
    <submittedName>
        <fullName evidence="2">Uncharacterized protein</fullName>
    </submittedName>
</protein>
<evidence type="ECO:0000313" key="3">
    <source>
        <dbReference type="Proteomes" id="UP000320209"/>
    </source>
</evidence>
<organism evidence="2 3">
    <name type="scientific">Nocardioides albertanoniae</name>
    <dbReference type="NCBI Taxonomy" id="1175486"/>
    <lineage>
        <taxon>Bacteria</taxon>
        <taxon>Bacillati</taxon>
        <taxon>Actinomycetota</taxon>
        <taxon>Actinomycetes</taxon>
        <taxon>Propionibacteriales</taxon>
        <taxon>Nocardioidaceae</taxon>
        <taxon>Nocardioides</taxon>
    </lineage>
</organism>
<feature type="transmembrane region" description="Helical" evidence="1">
    <location>
        <begin position="5"/>
        <end position="23"/>
    </location>
</feature>
<keyword evidence="1" id="KW-0472">Membrane</keyword>
<comment type="caution">
    <text evidence="2">The sequence shown here is derived from an EMBL/GenBank/DDBJ whole genome shotgun (WGS) entry which is preliminary data.</text>
</comment>
<dbReference type="AlphaFoldDB" id="A0A543A7F7"/>
<feature type="transmembrane region" description="Helical" evidence="1">
    <location>
        <begin position="43"/>
        <end position="63"/>
    </location>
</feature>
<dbReference type="Proteomes" id="UP000320209">
    <property type="component" value="Unassembled WGS sequence"/>
</dbReference>
<sequence>MAFKAFAVISMFSPILGMTSFWAGGFFGRGYRDYDFGSSTENMIAVVTFSIAALCQLVHIAGWVRLGRRSVESDLIRAGAVAVCSILTLIQLWARPGQLEGGSVTIVVLAALVVSLIGLLLFLVAGSTAPFPDVDLTALSDDDRNTLLAQRAAALTKLAERKLIKIRQANKATERPLGSLVGRRIE</sequence>
<keyword evidence="1" id="KW-1133">Transmembrane helix</keyword>
<proteinExistence type="predicted"/>
<dbReference type="EMBL" id="VFOV01000001">
    <property type="protein sequence ID" value="TQL68406.1"/>
    <property type="molecule type" value="Genomic_DNA"/>
</dbReference>
<keyword evidence="1" id="KW-0812">Transmembrane</keyword>
<accession>A0A543A7F7</accession>
<keyword evidence="3" id="KW-1185">Reference proteome</keyword>
<gene>
    <name evidence="2" type="ORF">FB381_2295</name>
</gene>
<feature type="transmembrane region" description="Helical" evidence="1">
    <location>
        <begin position="106"/>
        <end position="125"/>
    </location>
</feature>